<dbReference type="Proteomes" id="UP001302367">
    <property type="component" value="Chromosome 2"/>
</dbReference>
<dbReference type="RefSeq" id="XP_065458341.1">
    <property type="nucleotide sequence ID" value="XM_065602269.1"/>
</dbReference>
<accession>A0ABZ0NEN3</accession>
<sequence length="98" mass="10302">MQVQTLLLTTILTTLTLASPVAKTEAFENLEARQCFSGPFVGGECGIYGTPNIPGEDCGDLCIAEGTRRKCCTVATFSLDQEPCGGVLSGFAQCNCNC</sequence>
<keyword evidence="3" id="KW-1185">Reference proteome</keyword>
<evidence type="ECO:0000313" key="3">
    <source>
        <dbReference type="Proteomes" id="UP001302367"/>
    </source>
</evidence>
<protein>
    <submittedName>
        <fullName evidence="2">Uncharacterized protein</fullName>
    </submittedName>
</protein>
<keyword evidence="1" id="KW-0732">Signal</keyword>
<name>A0ABZ0NEN3_CERBT</name>
<organism evidence="2 3">
    <name type="scientific">Cercospora beticola</name>
    <name type="common">Sugarbeet leaf spot fungus</name>
    <dbReference type="NCBI Taxonomy" id="122368"/>
    <lineage>
        <taxon>Eukaryota</taxon>
        <taxon>Fungi</taxon>
        <taxon>Dikarya</taxon>
        <taxon>Ascomycota</taxon>
        <taxon>Pezizomycotina</taxon>
        <taxon>Dothideomycetes</taxon>
        <taxon>Dothideomycetidae</taxon>
        <taxon>Mycosphaerellales</taxon>
        <taxon>Mycosphaerellaceae</taxon>
        <taxon>Cercospora</taxon>
    </lineage>
</organism>
<dbReference type="EMBL" id="CP134185">
    <property type="protein sequence ID" value="WPA97934.1"/>
    <property type="molecule type" value="Genomic_DNA"/>
</dbReference>
<gene>
    <name evidence="2" type="ORF">RHO25_002545</name>
</gene>
<evidence type="ECO:0000313" key="2">
    <source>
        <dbReference type="EMBL" id="WPA97934.1"/>
    </source>
</evidence>
<reference evidence="2 3" key="1">
    <citation type="submission" date="2023-09" db="EMBL/GenBank/DDBJ databases">
        <title>Complete-Gapless Cercospora beticola genome.</title>
        <authorList>
            <person name="Wyatt N.A."/>
            <person name="Spanner R.E."/>
            <person name="Bolton M.D."/>
        </authorList>
    </citation>
    <scope>NUCLEOTIDE SEQUENCE [LARGE SCALE GENOMIC DNA]</scope>
    <source>
        <strain evidence="2">Cb09-40</strain>
    </source>
</reference>
<dbReference type="GeneID" id="90643868"/>
<feature type="signal peptide" evidence="1">
    <location>
        <begin position="1"/>
        <end position="18"/>
    </location>
</feature>
<proteinExistence type="predicted"/>
<evidence type="ECO:0000256" key="1">
    <source>
        <dbReference type="SAM" id="SignalP"/>
    </source>
</evidence>
<feature type="chain" id="PRO_5046488327" evidence="1">
    <location>
        <begin position="19"/>
        <end position="98"/>
    </location>
</feature>